<accession>A0ABR3AYW1</accession>
<keyword evidence="1" id="KW-0812">Transmembrane</keyword>
<evidence type="ECO:0000256" key="1">
    <source>
        <dbReference type="SAM" id="Phobius"/>
    </source>
</evidence>
<dbReference type="Proteomes" id="UP001448207">
    <property type="component" value="Unassembled WGS sequence"/>
</dbReference>
<comment type="caution">
    <text evidence="2">The sequence shown here is derived from an EMBL/GenBank/DDBJ whole genome shotgun (WGS) entry which is preliminary data.</text>
</comment>
<protein>
    <submittedName>
        <fullName evidence="2">Uncharacterized protein</fullName>
    </submittedName>
</protein>
<evidence type="ECO:0000313" key="2">
    <source>
        <dbReference type="EMBL" id="KAL0083812.1"/>
    </source>
</evidence>
<keyword evidence="1" id="KW-1133">Transmembrane helix</keyword>
<keyword evidence="1" id="KW-0472">Membrane</keyword>
<gene>
    <name evidence="2" type="ORF">J3Q64DRAFT_1146071</name>
</gene>
<dbReference type="EMBL" id="JBCLYO010000013">
    <property type="protein sequence ID" value="KAL0083812.1"/>
    <property type="molecule type" value="Genomic_DNA"/>
</dbReference>
<sequence>MTTKSHFLFLYVFINFLTISTLAHSTFFFGTRIFIVLYCTIYTCDISIYIAHLFYIYNYYYYYF</sequence>
<proteinExistence type="predicted"/>
<keyword evidence="3" id="KW-1185">Reference proteome</keyword>
<evidence type="ECO:0000313" key="3">
    <source>
        <dbReference type="Proteomes" id="UP001448207"/>
    </source>
</evidence>
<feature type="transmembrane region" description="Helical" evidence="1">
    <location>
        <begin position="7"/>
        <end position="29"/>
    </location>
</feature>
<feature type="transmembrane region" description="Helical" evidence="1">
    <location>
        <begin position="35"/>
        <end position="57"/>
    </location>
</feature>
<reference evidence="2 3" key="1">
    <citation type="submission" date="2024-04" db="EMBL/GenBank/DDBJ databases">
        <title>Symmetric and asymmetric DNA N6-adenine methylation regulates different biological responses in Mucorales.</title>
        <authorList>
            <consortium name="Lawrence Berkeley National Laboratory"/>
            <person name="Lax C."/>
            <person name="Mondo S.J."/>
            <person name="Osorio-Concepcion M."/>
            <person name="Muszewska A."/>
            <person name="Corrochano-Luque M."/>
            <person name="Gutierrez G."/>
            <person name="Riley R."/>
            <person name="Lipzen A."/>
            <person name="Guo J."/>
            <person name="Hundley H."/>
            <person name="Amirebrahimi M."/>
            <person name="Ng V."/>
            <person name="Lorenzo-Gutierrez D."/>
            <person name="Binder U."/>
            <person name="Yang J."/>
            <person name="Song Y."/>
            <person name="Canovas D."/>
            <person name="Navarro E."/>
            <person name="Freitag M."/>
            <person name="Gabaldon T."/>
            <person name="Grigoriev I.V."/>
            <person name="Corrochano L.M."/>
            <person name="Nicolas F.E."/>
            <person name="Garre V."/>
        </authorList>
    </citation>
    <scope>NUCLEOTIDE SEQUENCE [LARGE SCALE GENOMIC DNA]</scope>
    <source>
        <strain evidence="2 3">L51</strain>
    </source>
</reference>
<name>A0ABR3AYW1_PHYBL</name>
<organism evidence="2 3">
    <name type="scientific">Phycomyces blakesleeanus</name>
    <dbReference type="NCBI Taxonomy" id="4837"/>
    <lineage>
        <taxon>Eukaryota</taxon>
        <taxon>Fungi</taxon>
        <taxon>Fungi incertae sedis</taxon>
        <taxon>Mucoromycota</taxon>
        <taxon>Mucoromycotina</taxon>
        <taxon>Mucoromycetes</taxon>
        <taxon>Mucorales</taxon>
        <taxon>Phycomycetaceae</taxon>
        <taxon>Phycomyces</taxon>
    </lineage>
</organism>